<feature type="chain" id="PRO_5046571733" evidence="2">
    <location>
        <begin position="26"/>
        <end position="80"/>
    </location>
</feature>
<dbReference type="EMBL" id="BAAFST010000019">
    <property type="protein sequence ID" value="GAB1302023.1"/>
    <property type="molecule type" value="Genomic_DNA"/>
</dbReference>
<keyword evidence="2" id="KW-0732">Signal</keyword>
<protein>
    <submittedName>
        <fullName evidence="3">Beta-1,4-glucuronyltransferase 1</fullName>
    </submittedName>
</protein>
<keyword evidence="4" id="KW-1185">Reference proteome</keyword>
<evidence type="ECO:0000313" key="3">
    <source>
        <dbReference type="EMBL" id="GAB1302023.1"/>
    </source>
</evidence>
<feature type="region of interest" description="Disordered" evidence="1">
    <location>
        <begin position="55"/>
        <end position="80"/>
    </location>
</feature>
<reference evidence="3 4" key="1">
    <citation type="submission" date="2024-08" db="EMBL/GenBank/DDBJ databases">
        <title>The draft genome of Apodemus speciosus.</title>
        <authorList>
            <person name="Nabeshima K."/>
            <person name="Suzuki S."/>
            <person name="Onuma M."/>
        </authorList>
    </citation>
    <scope>NUCLEOTIDE SEQUENCE [LARGE SCALE GENOMIC DNA]</scope>
    <source>
        <strain evidence="3">IB14-021</strain>
    </source>
</reference>
<proteinExistence type="predicted"/>
<evidence type="ECO:0000256" key="1">
    <source>
        <dbReference type="SAM" id="MobiDB-lite"/>
    </source>
</evidence>
<feature type="compositionally biased region" description="Basic residues" evidence="1">
    <location>
        <begin position="65"/>
        <end position="80"/>
    </location>
</feature>
<evidence type="ECO:0000256" key="2">
    <source>
        <dbReference type="SAM" id="SignalP"/>
    </source>
</evidence>
<gene>
    <name evidence="3" type="ORF">APTSU1_001726100</name>
</gene>
<accession>A0ABQ0FRZ9</accession>
<name>A0ABQ0FRZ9_APOSI</name>
<dbReference type="Proteomes" id="UP001623349">
    <property type="component" value="Unassembled WGS sequence"/>
</dbReference>
<sequence length="80" mass="8649">MSYAIRCAFYQLLLAALMLVAMAAAALPIAALRTARPGGAGTVFRVLPAVPSIRRPGKVSTPRRTGLRRRSGCQRRLSRL</sequence>
<feature type="signal peptide" evidence="2">
    <location>
        <begin position="1"/>
        <end position="25"/>
    </location>
</feature>
<comment type="caution">
    <text evidence="3">The sequence shown here is derived from an EMBL/GenBank/DDBJ whole genome shotgun (WGS) entry which is preliminary data.</text>
</comment>
<organism evidence="3 4">
    <name type="scientific">Apodemus speciosus</name>
    <name type="common">Large Japanese field mouse</name>
    <dbReference type="NCBI Taxonomy" id="105296"/>
    <lineage>
        <taxon>Eukaryota</taxon>
        <taxon>Metazoa</taxon>
        <taxon>Chordata</taxon>
        <taxon>Craniata</taxon>
        <taxon>Vertebrata</taxon>
        <taxon>Euteleostomi</taxon>
        <taxon>Mammalia</taxon>
        <taxon>Eutheria</taxon>
        <taxon>Euarchontoglires</taxon>
        <taxon>Glires</taxon>
        <taxon>Rodentia</taxon>
        <taxon>Myomorpha</taxon>
        <taxon>Muroidea</taxon>
        <taxon>Muridae</taxon>
        <taxon>Murinae</taxon>
        <taxon>Apodemus</taxon>
    </lineage>
</organism>
<evidence type="ECO:0000313" key="4">
    <source>
        <dbReference type="Proteomes" id="UP001623349"/>
    </source>
</evidence>